<reference evidence="3" key="1">
    <citation type="submission" date="2023-06" db="EMBL/GenBank/DDBJ databases">
        <authorList>
            <consortium name="Lawrence Berkeley National Laboratory"/>
            <person name="Ahrendt S."/>
            <person name="Sahu N."/>
            <person name="Indic B."/>
            <person name="Wong-Bajracharya J."/>
            <person name="Merenyi Z."/>
            <person name="Ke H.-M."/>
            <person name="Monk M."/>
            <person name="Kocsube S."/>
            <person name="Drula E."/>
            <person name="Lipzen A."/>
            <person name="Balint B."/>
            <person name="Henrissat B."/>
            <person name="Andreopoulos B."/>
            <person name="Martin F.M."/>
            <person name="Harder C.B."/>
            <person name="Rigling D."/>
            <person name="Ford K.L."/>
            <person name="Foster G.D."/>
            <person name="Pangilinan J."/>
            <person name="Papanicolaou A."/>
            <person name="Barry K."/>
            <person name="LaButti K."/>
            <person name="Viragh M."/>
            <person name="Koriabine M."/>
            <person name="Yan M."/>
            <person name="Riley R."/>
            <person name="Champramary S."/>
            <person name="Plett K.L."/>
            <person name="Tsai I.J."/>
            <person name="Slot J."/>
            <person name="Sipos G."/>
            <person name="Plett J."/>
            <person name="Nagy L.G."/>
            <person name="Grigoriev I.V."/>
        </authorList>
    </citation>
    <scope>NUCLEOTIDE SEQUENCE</scope>
    <source>
        <strain evidence="3">CCBAS 213</strain>
    </source>
</reference>
<sequence>MFAILITEFLTPLIVTLVWAESKARMLGLVPEKPVETLHLTGLTSRFDVIRLALRGACLRLMLLSLMRADNSKGKWQNLSVIAVVDIGYVLILVIGPWEFKFAKFPVVLYGDTPRTEAPLVQV</sequence>
<evidence type="ECO:0000313" key="4">
    <source>
        <dbReference type="Proteomes" id="UP001175211"/>
    </source>
</evidence>
<protein>
    <submittedName>
        <fullName evidence="3">Uncharacterized protein</fullName>
    </submittedName>
</protein>
<feature type="chain" id="PRO_5041284310" evidence="2">
    <location>
        <begin position="21"/>
        <end position="123"/>
    </location>
</feature>
<comment type="caution">
    <text evidence="3">The sequence shown here is derived from an EMBL/GenBank/DDBJ whole genome shotgun (WGS) entry which is preliminary data.</text>
</comment>
<accession>A0AA39JGQ3</accession>
<dbReference type="Proteomes" id="UP001175211">
    <property type="component" value="Unassembled WGS sequence"/>
</dbReference>
<keyword evidence="1" id="KW-0472">Membrane</keyword>
<organism evidence="3 4">
    <name type="scientific">Armillaria tabescens</name>
    <name type="common">Ringless honey mushroom</name>
    <name type="synonym">Agaricus tabescens</name>
    <dbReference type="NCBI Taxonomy" id="1929756"/>
    <lineage>
        <taxon>Eukaryota</taxon>
        <taxon>Fungi</taxon>
        <taxon>Dikarya</taxon>
        <taxon>Basidiomycota</taxon>
        <taxon>Agaricomycotina</taxon>
        <taxon>Agaricomycetes</taxon>
        <taxon>Agaricomycetidae</taxon>
        <taxon>Agaricales</taxon>
        <taxon>Marasmiineae</taxon>
        <taxon>Physalacriaceae</taxon>
        <taxon>Desarmillaria</taxon>
    </lineage>
</organism>
<keyword evidence="2" id="KW-0732">Signal</keyword>
<keyword evidence="1" id="KW-1133">Transmembrane helix</keyword>
<dbReference type="EMBL" id="JAUEPS010000064">
    <property type="protein sequence ID" value="KAK0442480.1"/>
    <property type="molecule type" value="Genomic_DNA"/>
</dbReference>
<dbReference type="GeneID" id="85349225"/>
<name>A0AA39JGQ3_ARMTA</name>
<evidence type="ECO:0000313" key="3">
    <source>
        <dbReference type="EMBL" id="KAK0442480.1"/>
    </source>
</evidence>
<proteinExistence type="predicted"/>
<dbReference type="AlphaFoldDB" id="A0AA39JGQ3"/>
<feature type="signal peptide" evidence="2">
    <location>
        <begin position="1"/>
        <end position="20"/>
    </location>
</feature>
<keyword evidence="4" id="KW-1185">Reference proteome</keyword>
<gene>
    <name evidence="3" type="ORF">EV420DRAFT_1075848</name>
</gene>
<evidence type="ECO:0000256" key="2">
    <source>
        <dbReference type="SAM" id="SignalP"/>
    </source>
</evidence>
<dbReference type="RefSeq" id="XP_060324298.1">
    <property type="nucleotide sequence ID" value="XM_060465677.1"/>
</dbReference>
<keyword evidence="1" id="KW-0812">Transmembrane</keyword>
<feature type="transmembrane region" description="Helical" evidence="1">
    <location>
        <begin position="79"/>
        <end position="98"/>
    </location>
</feature>
<evidence type="ECO:0000256" key="1">
    <source>
        <dbReference type="SAM" id="Phobius"/>
    </source>
</evidence>